<accession>A0A0K8J7U6</accession>
<dbReference type="EMBL" id="LN879430">
    <property type="protein sequence ID" value="CUH93686.1"/>
    <property type="molecule type" value="Genomic_DNA"/>
</dbReference>
<gene>
    <name evidence="2" type="ORF">SD1D_2171</name>
</gene>
<protein>
    <submittedName>
        <fullName evidence="2">Uncharacterized protein</fullName>
    </submittedName>
</protein>
<dbReference type="InterPro" id="IPR046563">
    <property type="entry name" value="DUF6715"/>
</dbReference>
<feature type="transmembrane region" description="Helical" evidence="1">
    <location>
        <begin position="12"/>
        <end position="28"/>
    </location>
</feature>
<dbReference type="Proteomes" id="UP000196053">
    <property type="component" value="Chromosome I"/>
</dbReference>
<evidence type="ECO:0000313" key="3">
    <source>
        <dbReference type="Proteomes" id="UP000196053"/>
    </source>
</evidence>
<keyword evidence="1" id="KW-0472">Membrane</keyword>
<sequence length="191" mass="22714">MKKAKKPTSTIFTLISIVAVVLAMLYVYQSQRADKIKETTLEKLTEVEKMLKTDLEKDYPKTPRELAKLHGDMTRLLYSGIEDDEIKELAIIIRDLYDKEFLDNNPKEKYLKNLYSDIALWREMKRKIENNFVVNEQDEELIVKDGKEYATAYISFTITEKGKTTELRRYIMRKDEENKWKILGWEYIPDK</sequence>
<proteinExistence type="predicted"/>
<dbReference type="AlphaFoldDB" id="A0A0K8J7U6"/>
<dbReference type="KEGG" id="hsd:SD1D_2171"/>
<dbReference type="Pfam" id="PF20462">
    <property type="entry name" value="DUF6715"/>
    <property type="match status" value="1"/>
</dbReference>
<organism evidence="2 3">
    <name type="scientific">Herbinix luporum</name>
    <dbReference type="NCBI Taxonomy" id="1679721"/>
    <lineage>
        <taxon>Bacteria</taxon>
        <taxon>Bacillati</taxon>
        <taxon>Bacillota</taxon>
        <taxon>Clostridia</taxon>
        <taxon>Lachnospirales</taxon>
        <taxon>Lachnospiraceae</taxon>
        <taxon>Herbinix</taxon>
    </lineage>
</organism>
<evidence type="ECO:0000256" key="1">
    <source>
        <dbReference type="SAM" id="Phobius"/>
    </source>
</evidence>
<evidence type="ECO:0000313" key="2">
    <source>
        <dbReference type="EMBL" id="CUH93686.1"/>
    </source>
</evidence>
<keyword evidence="1" id="KW-0812">Transmembrane</keyword>
<keyword evidence="3" id="KW-1185">Reference proteome</keyword>
<dbReference type="OrthoDB" id="9795825at2"/>
<dbReference type="RefSeq" id="WP_058258917.1">
    <property type="nucleotide sequence ID" value="NZ_DUPS01000025.1"/>
</dbReference>
<keyword evidence="1" id="KW-1133">Transmembrane helix</keyword>
<reference evidence="3" key="1">
    <citation type="submission" date="2015-09" db="EMBL/GenBank/DDBJ databases">
        <authorList>
            <person name="Wibberg D."/>
        </authorList>
    </citation>
    <scope>NUCLEOTIDE SEQUENCE [LARGE SCALE GENOMIC DNA]</scope>
    <source>
        <strain evidence="3">SD1D</strain>
    </source>
</reference>
<name>A0A0K8J7U6_9FIRM</name>